<dbReference type="Pfam" id="PF01849">
    <property type="entry name" value="NAC"/>
    <property type="match status" value="1"/>
</dbReference>
<dbReference type="EMBL" id="JBHSKX010000002">
    <property type="protein sequence ID" value="MFC5367361.1"/>
    <property type="molecule type" value="Genomic_DNA"/>
</dbReference>
<feature type="domain" description="NAC-A/B" evidence="7">
    <location>
        <begin position="6"/>
        <end position="73"/>
    </location>
</feature>
<dbReference type="RefSeq" id="WP_227229620.1">
    <property type="nucleotide sequence ID" value="NZ_JAJCVJ010000002.1"/>
</dbReference>
<dbReference type="GO" id="GO:0015031">
    <property type="term" value="P:protein transport"/>
    <property type="evidence" value="ECO:0007669"/>
    <property type="project" value="UniProtKB-UniRule"/>
</dbReference>
<gene>
    <name evidence="4" type="primary">nac</name>
    <name evidence="8" type="ORF">ACFPJ5_10460</name>
</gene>
<dbReference type="AlphaFoldDB" id="A0ABD5RBU6"/>
<organism evidence="8 9">
    <name type="scientific">Salinirubrum litoreum</name>
    <dbReference type="NCBI Taxonomy" id="1126234"/>
    <lineage>
        <taxon>Archaea</taxon>
        <taxon>Methanobacteriati</taxon>
        <taxon>Methanobacteriota</taxon>
        <taxon>Stenosarchaea group</taxon>
        <taxon>Halobacteria</taxon>
        <taxon>Halobacteriales</taxon>
        <taxon>Haloferacaceae</taxon>
        <taxon>Salinirubrum</taxon>
    </lineage>
</organism>
<comment type="similarity">
    <text evidence="4">Belongs to the NAC-alpha family.</text>
</comment>
<dbReference type="Gene3D" id="2.20.70.30">
    <property type="entry name" value="Nascent polypeptide-associated complex domain"/>
    <property type="match status" value="1"/>
</dbReference>
<feature type="region of interest" description="Disordered" evidence="6">
    <location>
        <begin position="70"/>
        <end position="93"/>
    </location>
</feature>
<dbReference type="SUPFAM" id="SSF46934">
    <property type="entry name" value="UBA-like"/>
    <property type="match status" value="1"/>
</dbReference>
<dbReference type="HAMAP" id="MF_00814">
    <property type="entry name" value="NAC_arch"/>
    <property type="match status" value="1"/>
</dbReference>
<evidence type="ECO:0000256" key="5">
    <source>
        <dbReference type="NCBIfam" id="TIGR00264"/>
    </source>
</evidence>
<keyword evidence="1 4" id="KW-0813">Transport</keyword>
<comment type="subunit">
    <text evidence="4">Homodimer. Interacts with the ribosome. Binds ribosomal RNA.</text>
</comment>
<evidence type="ECO:0000256" key="2">
    <source>
        <dbReference type="ARBA" id="ARBA00022884"/>
    </source>
</evidence>
<accession>A0ABD5RBU6</accession>
<evidence type="ECO:0000256" key="6">
    <source>
        <dbReference type="SAM" id="MobiDB-lite"/>
    </source>
</evidence>
<evidence type="ECO:0000313" key="8">
    <source>
        <dbReference type="EMBL" id="MFC5367361.1"/>
    </source>
</evidence>
<evidence type="ECO:0000256" key="3">
    <source>
        <dbReference type="ARBA" id="ARBA00022927"/>
    </source>
</evidence>
<keyword evidence="3 4" id="KW-0653">Protein transport</keyword>
<proteinExistence type="inferred from homology"/>
<evidence type="ECO:0000256" key="4">
    <source>
        <dbReference type="HAMAP-Rule" id="MF_00814"/>
    </source>
</evidence>
<sequence>MFGGGGMNPRKMQQMMKQMGIDVDELDAEEVVIRTADEEYVFDSPQVTKMDAQGQETFQVVGDYDVREAGAGGDASAVESADAADESAGEIPDSDVQIVAQRAGVSEDDARAALEDEDGDLAAAISRLE</sequence>
<dbReference type="Proteomes" id="UP001596201">
    <property type="component" value="Unassembled WGS sequence"/>
</dbReference>
<dbReference type="InterPro" id="IPR038187">
    <property type="entry name" value="NAC_A/B_dom_sf"/>
</dbReference>
<dbReference type="PROSITE" id="PS51151">
    <property type="entry name" value="NAC_AB"/>
    <property type="match status" value="1"/>
</dbReference>
<dbReference type="InterPro" id="IPR002715">
    <property type="entry name" value="Nas_poly-pep-assoc_cplx_dom"/>
</dbReference>
<evidence type="ECO:0000259" key="7">
    <source>
        <dbReference type="PROSITE" id="PS51151"/>
    </source>
</evidence>
<reference evidence="8 9" key="1">
    <citation type="journal article" date="2019" name="Int. J. Syst. Evol. Microbiol.">
        <title>The Global Catalogue of Microorganisms (GCM) 10K type strain sequencing project: providing services to taxonomists for standard genome sequencing and annotation.</title>
        <authorList>
            <consortium name="The Broad Institute Genomics Platform"/>
            <consortium name="The Broad Institute Genome Sequencing Center for Infectious Disease"/>
            <person name="Wu L."/>
            <person name="Ma J."/>
        </authorList>
    </citation>
    <scope>NUCLEOTIDE SEQUENCE [LARGE SCALE GENOMIC DNA]</scope>
    <source>
        <strain evidence="8 9">CGMCC 1.12237</strain>
    </source>
</reference>
<keyword evidence="9" id="KW-1185">Reference proteome</keyword>
<dbReference type="InterPro" id="IPR005231">
    <property type="entry name" value="NAC_arc"/>
</dbReference>
<comment type="caution">
    <text evidence="8">The sequence shown here is derived from an EMBL/GenBank/DDBJ whole genome shotgun (WGS) entry which is preliminary data.</text>
</comment>
<evidence type="ECO:0000256" key="1">
    <source>
        <dbReference type="ARBA" id="ARBA00022448"/>
    </source>
</evidence>
<keyword evidence="2 4" id="KW-0694">RNA-binding</keyword>
<comment type="function">
    <text evidence="4">Contacts the emerging nascent chain on the ribosome.</text>
</comment>
<dbReference type="InterPro" id="IPR009060">
    <property type="entry name" value="UBA-like_sf"/>
</dbReference>
<dbReference type="SMART" id="SM01407">
    <property type="entry name" value="NAC"/>
    <property type="match status" value="1"/>
</dbReference>
<dbReference type="Gene3D" id="1.10.8.10">
    <property type="entry name" value="DNA helicase RuvA subunit, C-terminal domain"/>
    <property type="match status" value="1"/>
</dbReference>
<dbReference type="NCBIfam" id="TIGR00264">
    <property type="entry name" value="archaeal-type nascent polypeptide-associated complex protein"/>
    <property type="match status" value="1"/>
</dbReference>
<dbReference type="GO" id="GO:0003723">
    <property type="term" value="F:RNA binding"/>
    <property type="evidence" value="ECO:0007669"/>
    <property type="project" value="UniProtKB-UniRule"/>
</dbReference>
<name>A0ABD5RBU6_9EURY</name>
<evidence type="ECO:0000313" key="9">
    <source>
        <dbReference type="Proteomes" id="UP001596201"/>
    </source>
</evidence>
<protein>
    <recommendedName>
        <fullName evidence="4 5">Nascent polypeptide-associated complex protein</fullName>
    </recommendedName>
</protein>